<dbReference type="PANTHER" id="PTHR47505">
    <property type="entry name" value="DNA UTILIZATION PROTEIN YHGH"/>
    <property type="match status" value="1"/>
</dbReference>
<comment type="caution">
    <text evidence="2">The sequence shown here is derived from an EMBL/GenBank/DDBJ whole genome shotgun (WGS) entry which is preliminary data.</text>
</comment>
<dbReference type="InterPro" id="IPR051910">
    <property type="entry name" value="ComF/GntX_DNA_util-trans"/>
</dbReference>
<protein>
    <submittedName>
        <fullName evidence="2">ComF family protein</fullName>
    </submittedName>
</protein>
<name>A0ABR8MY04_9BACL</name>
<dbReference type="CDD" id="cd06223">
    <property type="entry name" value="PRTases_typeI"/>
    <property type="match status" value="1"/>
</dbReference>
<dbReference type="InterPro" id="IPR000836">
    <property type="entry name" value="PRTase_dom"/>
</dbReference>
<gene>
    <name evidence="2" type="ORF">H8B09_18765</name>
</gene>
<reference evidence="2 3" key="1">
    <citation type="submission" date="2020-09" db="EMBL/GenBank/DDBJ databases">
        <title>Paenibacillus sp. strain PR3 16S rRNA gene Genome sequencing and assembly.</title>
        <authorList>
            <person name="Kim J."/>
        </authorList>
    </citation>
    <scope>NUCLEOTIDE SEQUENCE [LARGE SCALE GENOMIC DNA]</scope>
    <source>
        <strain evidence="2 3">PR3</strain>
    </source>
</reference>
<dbReference type="SUPFAM" id="SSF53271">
    <property type="entry name" value="PRTase-like"/>
    <property type="match status" value="1"/>
</dbReference>
<dbReference type="Gene3D" id="3.40.50.2020">
    <property type="match status" value="1"/>
</dbReference>
<dbReference type="RefSeq" id="WP_191205080.1">
    <property type="nucleotide sequence ID" value="NZ_JACXZA010000004.1"/>
</dbReference>
<dbReference type="EMBL" id="JACXZA010000004">
    <property type="protein sequence ID" value="MBD3920816.1"/>
    <property type="molecule type" value="Genomic_DNA"/>
</dbReference>
<evidence type="ECO:0000313" key="3">
    <source>
        <dbReference type="Proteomes" id="UP000609346"/>
    </source>
</evidence>
<keyword evidence="3" id="KW-1185">Reference proteome</keyword>
<accession>A0ABR8MY04</accession>
<sequence>MQMSRNPIIQSIRRFAGVLGDLLSESHAPCPLCQMPARRSDPDPFLRTSLPRDARLLQLCRNCSAAVPWITHIACAVCGRPDPCPDCRRRSDAHFIISRSAVRYDDSVREWLALFKYRGDERLVHPLADMLDVAYIRLDRELRSRRPTLRWDAVIPVPVSSDRLMERGFNQAERIASQLSARRGIPMAELLVRTRHSEKKSLQSRLARLKSVDGLFTADPEVVALFISNCLSRGLIPSPNHRSVPRHPIRLLIVDDIYTTGSTIEACAAALHQAFGSQAPRLQLDIYAITLARS</sequence>
<dbReference type="PANTHER" id="PTHR47505:SF1">
    <property type="entry name" value="DNA UTILIZATION PROTEIN YHGH"/>
    <property type="match status" value="1"/>
</dbReference>
<dbReference type="InterPro" id="IPR029057">
    <property type="entry name" value="PRTase-like"/>
</dbReference>
<evidence type="ECO:0000256" key="1">
    <source>
        <dbReference type="ARBA" id="ARBA00008007"/>
    </source>
</evidence>
<dbReference type="Proteomes" id="UP000609346">
    <property type="component" value="Unassembled WGS sequence"/>
</dbReference>
<evidence type="ECO:0000313" key="2">
    <source>
        <dbReference type="EMBL" id="MBD3920816.1"/>
    </source>
</evidence>
<comment type="similarity">
    <text evidence="1">Belongs to the ComF/GntX family.</text>
</comment>
<organism evidence="2 3">
    <name type="scientific">Paenibacillus terricola</name>
    <dbReference type="NCBI Taxonomy" id="2763503"/>
    <lineage>
        <taxon>Bacteria</taxon>
        <taxon>Bacillati</taxon>
        <taxon>Bacillota</taxon>
        <taxon>Bacilli</taxon>
        <taxon>Bacillales</taxon>
        <taxon>Paenibacillaceae</taxon>
        <taxon>Paenibacillus</taxon>
    </lineage>
</organism>
<proteinExistence type="inferred from homology"/>